<dbReference type="PANTHER" id="PTHR18359:SF0">
    <property type="entry name" value="U3 SMALL NUCLEOLAR RNA-ASSOCIATED PROTEIN 18 HOMOLOG"/>
    <property type="match status" value="1"/>
</dbReference>
<accession>A0A7J7P3A6</accession>
<keyword evidence="2" id="KW-0698">rRNA processing</keyword>
<evidence type="ECO:0000313" key="6">
    <source>
        <dbReference type="EMBL" id="KAF6173936.1"/>
    </source>
</evidence>
<comment type="subcellular location">
    <subcellularLocation>
        <location evidence="1">Nucleus</location>
        <location evidence="1">Nucleolus</location>
    </subcellularLocation>
</comment>
<reference evidence="6 7" key="1">
    <citation type="journal article" date="2020" name="IScience">
        <title>Genome Sequencing of the Endangered Kingdonia uniflora (Circaeasteraceae, Ranunculales) Reveals Potential Mechanisms of Evolutionary Specialization.</title>
        <authorList>
            <person name="Sun Y."/>
            <person name="Deng T."/>
            <person name="Zhang A."/>
            <person name="Moore M.J."/>
            <person name="Landis J.B."/>
            <person name="Lin N."/>
            <person name="Zhang H."/>
            <person name="Zhang X."/>
            <person name="Huang J."/>
            <person name="Zhang X."/>
            <person name="Sun H."/>
            <person name="Wang H."/>
        </authorList>
    </citation>
    <scope>NUCLEOTIDE SEQUENCE [LARGE SCALE GENOMIC DNA]</scope>
    <source>
        <strain evidence="6">TB1705</strain>
        <tissue evidence="6">Leaf</tissue>
    </source>
</reference>
<dbReference type="Gene3D" id="2.130.10.10">
    <property type="entry name" value="YVTN repeat-like/Quinoprotein amine dehydrogenase"/>
    <property type="match status" value="1"/>
</dbReference>
<organism evidence="6 7">
    <name type="scientific">Kingdonia uniflora</name>
    <dbReference type="NCBI Taxonomy" id="39325"/>
    <lineage>
        <taxon>Eukaryota</taxon>
        <taxon>Viridiplantae</taxon>
        <taxon>Streptophyta</taxon>
        <taxon>Embryophyta</taxon>
        <taxon>Tracheophyta</taxon>
        <taxon>Spermatophyta</taxon>
        <taxon>Magnoliopsida</taxon>
        <taxon>Ranunculales</taxon>
        <taxon>Circaeasteraceae</taxon>
        <taxon>Kingdonia</taxon>
    </lineage>
</organism>
<dbReference type="GO" id="GO:0006364">
    <property type="term" value="P:rRNA processing"/>
    <property type="evidence" value="ECO:0007669"/>
    <property type="project" value="UniProtKB-KW"/>
</dbReference>
<evidence type="ECO:0000256" key="1">
    <source>
        <dbReference type="ARBA" id="ARBA00004604"/>
    </source>
</evidence>
<protein>
    <submittedName>
        <fullName evidence="6">Uncharacterized protein</fullName>
    </submittedName>
</protein>
<dbReference type="GO" id="GO:0032040">
    <property type="term" value="C:small-subunit processome"/>
    <property type="evidence" value="ECO:0007669"/>
    <property type="project" value="TreeGrafter"/>
</dbReference>
<dbReference type="PANTHER" id="PTHR18359">
    <property type="entry name" value="WD-REPEAT PROTEIN-RELATED"/>
    <property type="match status" value="1"/>
</dbReference>
<evidence type="ECO:0000256" key="5">
    <source>
        <dbReference type="ARBA" id="ARBA00023242"/>
    </source>
</evidence>
<dbReference type="SUPFAM" id="SSF50978">
    <property type="entry name" value="WD40 repeat-like"/>
    <property type="match status" value="1"/>
</dbReference>
<comment type="caution">
    <text evidence="6">The sequence shown here is derived from an EMBL/GenBank/DDBJ whole genome shotgun (WGS) entry which is preliminary data.</text>
</comment>
<sequence length="142" mass="16229">MNGTARSLAFADGGRPLLSFGGDGHVYHWDLFSGGIFNVYNREEFLEGKKKPKKVIKNLTTEVDFLTFNHDAQILAISSSKKKNRLKLIYVPSFTVFSNWPYVNHFRYHHRCLDFSPGGGFMAMGNAEGKVLLYKLHHYQRA</sequence>
<dbReference type="InterPro" id="IPR015943">
    <property type="entry name" value="WD40/YVTN_repeat-like_dom_sf"/>
</dbReference>
<proteinExistence type="predicted"/>
<evidence type="ECO:0000256" key="2">
    <source>
        <dbReference type="ARBA" id="ARBA00022552"/>
    </source>
</evidence>
<dbReference type="GO" id="GO:0034388">
    <property type="term" value="C:Pwp2p-containing subcomplex of 90S preribosome"/>
    <property type="evidence" value="ECO:0007669"/>
    <property type="project" value="TreeGrafter"/>
</dbReference>
<dbReference type="EMBL" id="JACGCM010000309">
    <property type="protein sequence ID" value="KAF6173936.1"/>
    <property type="molecule type" value="Genomic_DNA"/>
</dbReference>
<evidence type="ECO:0000256" key="4">
    <source>
        <dbReference type="ARBA" id="ARBA00022737"/>
    </source>
</evidence>
<name>A0A7J7P3A6_9MAGN</name>
<gene>
    <name evidence="6" type="ORF">GIB67_039887</name>
</gene>
<dbReference type="AlphaFoldDB" id="A0A7J7P3A6"/>
<evidence type="ECO:0000256" key="3">
    <source>
        <dbReference type="ARBA" id="ARBA00022574"/>
    </source>
</evidence>
<keyword evidence="7" id="KW-1185">Reference proteome</keyword>
<dbReference type="Proteomes" id="UP000541444">
    <property type="component" value="Unassembled WGS sequence"/>
</dbReference>
<dbReference type="OrthoDB" id="1935146at2759"/>
<keyword evidence="5" id="KW-0539">Nucleus</keyword>
<keyword evidence="3" id="KW-0853">WD repeat</keyword>
<dbReference type="InterPro" id="IPR045161">
    <property type="entry name" value="Utp18"/>
</dbReference>
<evidence type="ECO:0000313" key="7">
    <source>
        <dbReference type="Proteomes" id="UP000541444"/>
    </source>
</evidence>
<dbReference type="InterPro" id="IPR036322">
    <property type="entry name" value="WD40_repeat_dom_sf"/>
</dbReference>
<keyword evidence="4" id="KW-0677">Repeat</keyword>